<accession>A0AAD5DVN2</accession>
<protein>
    <recommendedName>
        <fullName evidence="3">DUF1826 domain-containing protein</fullName>
    </recommendedName>
</protein>
<reference evidence="1" key="1">
    <citation type="submission" date="2020-11" db="EMBL/GenBank/DDBJ databases">
        <title>Chlorella ohadii genome sequencing and assembly.</title>
        <authorList>
            <person name="Murik O."/>
            <person name="Treves H."/>
            <person name="Kedem I."/>
            <person name="Shotland Y."/>
            <person name="Kaplan A."/>
        </authorList>
    </citation>
    <scope>NUCLEOTIDE SEQUENCE</scope>
    <source>
        <strain evidence="1">1</strain>
    </source>
</reference>
<organism evidence="1 2">
    <name type="scientific">Chlorella ohadii</name>
    <dbReference type="NCBI Taxonomy" id="2649997"/>
    <lineage>
        <taxon>Eukaryota</taxon>
        <taxon>Viridiplantae</taxon>
        <taxon>Chlorophyta</taxon>
        <taxon>core chlorophytes</taxon>
        <taxon>Trebouxiophyceae</taxon>
        <taxon>Chlorellales</taxon>
        <taxon>Chlorellaceae</taxon>
        <taxon>Chlorella clade</taxon>
        <taxon>Chlorella</taxon>
    </lineage>
</organism>
<evidence type="ECO:0008006" key="3">
    <source>
        <dbReference type="Google" id="ProtNLM"/>
    </source>
</evidence>
<sequence>MLAITAAPSRILQKDVNIVLSPRRVHAPDGLHHALRALPEWSLSVTASKAELPTAAARLLEPLCSLELRAALHSQLVDLASEYCTVLGLSAVEATLEHVKGVTCPRFHADSVGVRCLCTLSGPGTLWVEDRYVNRTRLRSLPREDREGWTAIRSPAAVRQAAPGEVLYLKGSQFPGAEGRGAVHRSPDTAGGTMPRLLFKLDAPSWPVGGAHGAACAAGCAH</sequence>
<dbReference type="Pfam" id="PF08856">
    <property type="entry name" value="DUF1826"/>
    <property type="match status" value="1"/>
</dbReference>
<dbReference type="InterPro" id="IPR014955">
    <property type="entry name" value="DUF1826"/>
</dbReference>
<proteinExistence type="predicted"/>
<gene>
    <name evidence="1" type="ORF">COHA_003083</name>
</gene>
<evidence type="ECO:0000313" key="1">
    <source>
        <dbReference type="EMBL" id="KAI7843249.1"/>
    </source>
</evidence>
<comment type="caution">
    <text evidence="1">The sequence shown here is derived from an EMBL/GenBank/DDBJ whole genome shotgun (WGS) entry which is preliminary data.</text>
</comment>
<keyword evidence="2" id="KW-1185">Reference proteome</keyword>
<name>A0AAD5DVN2_9CHLO</name>
<dbReference type="AlphaFoldDB" id="A0AAD5DVN2"/>
<dbReference type="EMBL" id="JADXDR010000041">
    <property type="protein sequence ID" value="KAI7843249.1"/>
    <property type="molecule type" value="Genomic_DNA"/>
</dbReference>
<dbReference type="Proteomes" id="UP001205105">
    <property type="component" value="Unassembled WGS sequence"/>
</dbReference>
<evidence type="ECO:0000313" key="2">
    <source>
        <dbReference type="Proteomes" id="UP001205105"/>
    </source>
</evidence>